<dbReference type="AlphaFoldDB" id="A0A3B3VGG2"/>
<reference evidence="1" key="2">
    <citation type="submission" date="2025-09" db="UniProtKB">
        <authorList>
            <consortium name="Ensembl"/>
        </authorList>
    </citation>
    <scope>IDENTIFICATION</scope>
</reference>
<evidence type="ECO:0000313" key="1">
    <source>
        <dbReference type="Ensembl" id="ENSPLAP00000024076.1"/>
    </source>
</evidence>
<dbReference type="Ensembl" id="ENSPLAT00000004312.1">
    <property type="protein sequence ID" value="ENSPLAP00000024076.1"/>
    <property type="gene ID" value="ENSPLAG00000009975.1"/>
</dbReference>
<name>A0A3B3VGG2_9TELE</name>
<organism evidence="1 2">
    <name type="scientific">Poecilia latipinna</name>
    <name type="common">sailfin molly</name>
    <dbReference type="NCBI Taxonomy" id="48699"/>
    <lineage>
        <taxon>Eukaryota</taxon>
        <taxon>Metazoa</taxon>
        <taxon>Chordata</taxon>
        <taxon>Craniata</taxon>
        <taxon>Vertebrata</taxon>
        <taxon>Euteleostomi</taxon>
        <taxon>Actinopterygii</taxon>
        <taxon>Neopterygii</taxon>
        <taxon>Teleostei</taxon>
        <taxon>Neoteleostei</taxon>
        <taxon>Acanthomorphata</taxon>
        <taxon>Ovalentaria</taxon>
        <taxon>Atherinomorphae</taxon>
        <taxon>Cyprinodontiformes</taxon>
        <taxon>Poeciliidae</taxon>
        <taxon>Poeciliinae</taxon>
        <taxon>Poecilia</taxon>
    </lineage>
</organism>
<sequence length="93" mass="10573">LRRTRTGSDMEGQNCNNICSWTHKPATDSKKKKEKEIPERVTLKKEIGLLSACTIIIGECCCLHSHDVKSAPPFCMKNKGLPNLEDLMFLMFY</sequence>
<dbReference type="STRING" id="48699.ENSPLAP00000024076"/>
<dbReference type="GeneTree" id="ENSGT01110000269083"/>
<proteinExistence type="predicted"/>
<accession>A0A3B3VGG2</accession>
<reference evidence="1" key="1">
    <citation type="submission" date="2025-08" db="UniProtKB">
        <authorList>
            <consortium name="Ensembl"/>
        </authorList>
    </citation>
    <scope>IDENTIFICATION</scope>
</reference>
<keyword evidence="2" id="KW-1185">Reference proteome</keyword>
<protein>
    <submittedName>
        <fullName evidence="1">Uncharacterized protein</fullName>
    </submittedName>
</protein>
<dbReference type="Proteomes" id="UP000261500">
    <property type="component" value="Unplaced"/>
</dbReference>
<evidence type="ECO:0000313" key="2">
    <source>
        <dbReference type="Proteomes" id="UP000261500"/>
    </source>
</evidence>